<dbReference type="InterPro" id="IPR041583">
    <property type="entry name" value="TetR_C_31"/>
</dbReference>
<dbReference type="InterPro" id="IPR009057">
    <property type="entry name" value="Homeodomain-like_sf"/>
</dbReference>
<dbReference type="Pfam" id="PF17940">
    <property type="entry name" value="TetR_C_31"/>
    <property type="match status" value="1"/>
</dbReference>
<dbReference type="AlphaFoldDB" id="A0A221W334"/>
<accession>A0A221W334</accession>
<dbReference type="Proteomes" id="UP000204221">
    <property type="component" value="Chromosome"/>
</dbReference>
<gene>
    <name evidence="2" type="ORF">AHOG_11940</name>
</gene>
<reference evidence="2 3" key="1">
    <citation type="submission" date="2017-07" db="EMBL/GenBank/DDBJ databases">
        <title>Complete genome sequence of Actinoalloteichus hoggarensis DSM 45943, type strain of Actinoalloteichus hoggarensis.</title>
        <authorList>
            <person name="Ruckert C."/>
            <person name="Nouioui I."/>
            <person name="Willmese J."/>
            <person name="van Wezel G."/>
            <person name="Klenk H.-P."/>
            <person name="Kalinowski J."/>
            <person name="Zotchev S.B."/>
        </authorList>
    </citation>
    <scope>NUCLEOTIDE SEQUENCE [LARGE SCALE GENOMIC DNA]</scope>
    <source>
        <strain evidence="2 3">DSM 45943</strain>
    </source>
</reference>
<dbReference type="GO" id="GO:0003677">
    <property type="term" value="F:DNA binding"/>
    <property type="evidence" value="ECO:0007669"/>
    <property type="project" value="UniProtKB-UniRule"/>
</dbReference>
<sequence length="200" mass="21659">MPERQSRRALLAEAAIEVLAREGGRGLTHRAVDREAALPAGTTEECFPSRESLVEAVAAHMSEQHRAAVRALHEQRPEVVTPEDVDHLYRAMLVRSTLDGRAQFLALMELYLEAVRRPSIRTALGEMVTANMDSAVALHREAGRTLRQEEAGRLDAYFLGLAVSLLALPGDVLRRGGLDDPGALAPALRAAVASVPPMAD</sequence>
<dbReference type="OrthoDB" id="7506349at2"/>
<name>A0A221W334_9PSEU</name>
<dbReference type="EMBL" id="CP022521">
    <property type="protein sequence ID" value="ASO20031.1"/>
    <property type="molecule type" value="Genomic_DNA"/>
</dbReference>
<dbReference type="RefSeq" id="WP_093941429.1">
    <property type="nucleotide sequence ID" value="NZ_CP022521.1"/>
</dbReference>
<organism evidence="2 3">
    <name type="scientific">Actinoalloteichus hoggarensis</name>
    <dbReference type="NCBI Taxonomy" id="1470176"/>
    <lineage>
        <taxon>Bacteria</taxon>
        <taxon>Bacillati</taxon>
        <taxon>Actinomycetota</taxon>
        <taxon>Actinomycetes</taxon>
        <taxon>Pseudonocardiales</taxon>
        <taxon>Pseudonocardiaceae</taxon>
        <taxon>Actinoalloteichus</taxon>
    </lineage>
</organism>
<evidence type="ECO:0000313" key="2">
    <source>
        <dbReference type="EMBL" id="ASO20031.1"/>
    </source>
</evidence>
<evidence type="ECO:0000313" key="3">
    <source>
        <dbReference type="Proteomes" id="UP000204221"/>
    </source>
</evidence>
<dbReference type="KEGG" id="ahg:AHOG_11940"/>
<dbReference type="SUPFAM" id="SSF46689">
    <property type="entry name" value="Homeodomain-like"/>
    <property type="match status" value="1"/>
</dbReference>
<keyword evidence="1" id="KW-0238">DNA-binding</keyword>
<evidence type="ECO:0000256" key="1">
    <source>
        <dbReference type="ARBA" id="ARBA00023125"/>
    </source>
</evidence>
<dbReference type="Gene3D" id="1.10.357.10">
    <property type="entry name" value="Tetracycline Repressor, domain 2"/>
    <property type="match status" value="1"/>
</dbReference>
<dbReference type="InterPro" id="IPR001647">
    <property type="entry name" value="HTH_TetR"/>
</dbReference>
<keyword evidence="3" id="KW-1185">Reference proteome</keyword>
<protein>
    <submittedName>
        <fullName evidence="2">Uncharacterized protein</fullName>
    </submittedName>
</protein>
<proteinExistence type="predicted"/>
<dbReference type="PROSITE" id="PS50977">
    <property type="entry name" value="HTH_TETR_2"/>
    <property type="match status" value="1"/>
</dbReference>